<dbReference type="Proteomes" id="UP000663042">
    <property type="component" value="Segment"/>
</dbReference>
<evidence type="ECO:0000313" key="2">
    <source>
        <dbReference type="EMBL" id="QPB12217.1"/>
    </source>
</evidence>
<accession>A0A873WX38</accession>
<protein>
    <recommendedName>
        <fullName evidence="1">RNA ligase domain-containing protein</fullName>
    </recommendedName>
</protein>
<dbReference type="RefSeq" id="YP_010114004.1">
    <property type="nucleotide sequence ID" value="NC_055910.1"/>
</dbReference>
<dbReference type="EMBL" id="MW057857">
    <property type="protein sequence ID" value="QPB12217.1"/>
    <property type="molecule type" value="Genomic_DNA"/>
</dbReference>
<name>A0A873WX38_9CAUD</name>
<dbReference type="SUPFAM" id="SSF56091">
    <property type="entry name" value="DNA ligase/mRNA capping enzyme, catalytic domain"/>
    <property type="match status" value="1"/>
</dbReference>
<proteinExistence type="predicted"/>
<dbReference type="GeneID" id="65132564"/>
<evidence type="ECO:0000313" key="3">
    <source>
        <dbReference type="Proteomes" id="UP000663042"/>
    </source>
</evidence>
<dbReference type="Pfam" id="PF09414">
    <property type="entry name" value="RNA_ligase"/>
    <property type="match status" value="1"/>
</dbReference>
<keyword evidence="3" id="KW-1185">Reference proteome</keyword>
<evidence type="ECO:0000259" key="1">
    <source>
        <dbReference type="Pfam" id="PF09414"/>
    </source>
</evidence>
<sequence length="319" mass="35327">MNNVKFPSIQQFRNAVSQLRRLDSVSSVEYVGYTKLHGTNASVIVDENFNLYPQSKTRFLTVDEDNAGFAQYVQDYANKFEAMAQEILENHPEAKLPIIMCGEFAGGNIQRGVALNGLPKFFSVFGYGNITNNDSIEWLPFDHDIGQYSPVIYNISQFGAYYVTIDPTNPAEVQNELVDLTVRVEAECPAGAYFGISGTGEGVVWRPLDDELVKNKDLWFKVKGDKHSSSKVRTLASVDPEVAKSITEFVEYVTTESRLDQGITEVGGADLANTGAFLKWLNKDIIKEESDTLAASGLEFKDVAKAISRVAVAYFKGKV</sequence>
<dbReference type="KEGG" id="vg:65132564"/>
<organism evidence="2 3">
    <name type="scientific">Providencia phage PSTCR5</name>
    <dbReference type="NCBI Taxonomy" id="2783547"/>
    <lineage>
        <taxon>Viruses</taxon>
        <taxon>Duplodnaviria</taxon>
        <taxon>Heunggongvirae</taxon>
        <taxon>Uroviricota</taxon>
        <taxon>Caudoviricetes</taxon>
        <taxon>Demerecviridae</taxon>
        <taxon>Priunavirus</taxon>
        <taxon>Priunavirus PSTCR5</taxon>
    </lineage>
</organism>
<dbReference type="InterPro" id="IPR021122">
    <property type="entry name" value="RNA_ligase_dom_REL/Rnl2"/>
</dbReference>
<dbReference type="Gene3D" id="3.30.470.30">
    <property type="entry name" value="DNA ligase/mRNA capping enzyme"/>
    <property type="match status" value="1"/>
</dbReference>
<feature type="domain" description="RNA ligase" evidence="1">
    <location>
        <begin position="29"/>
        <end position="223"/>
    </location>
</feature>
<reference evidence="2 3" key="1">
    <citation type="submission" date="2020-10" db="EMBL/GenBank/DDBJ databases">
        <title>Novel bacteriophages targeting Providencia spp. as potential agents for phage therapy.</title>
        <authorList>
            <person name="Rakov C."/>
            <person name="Alkalay-Oren S."/>
            <person name="Coppenhagen-Glazer S."/>
            <person name="Hazan R."/>
        </authorList>
    </citation>
    <scope>NUCLEOTIDE SEQUENCE [LARGE SCALE GENOMIC DNA]</scope>
</reference>